<reference evidence="6" key="1">
    <citation type="submission" date="2016-10" db="EMBL/GenBank/DDBJ databases">
        <title>Sequence of Gallionella enrichment culture.</title>
        <authorList>
            <person name="Poehlein A."/>
            <person name="Muehling M."/>
            <person name="Daniel R."/>
        </authorList>
    </citation>
    <scope>NUCLEOTIDE SEQUENCE</scope>
</reference>
<dbReference type="InterPro" id="IPR002994">
    <property type="entry name" value="Surf1/Shy1"/>
</dbReference>
<dbReference type="EMBL" id="MLJW01003067">
    <property type="protein sequence ID" value="OIQ72935.1"/>
    <property type="molecule type" value="Genomic_DNA"/>
</dbReference>
<organism evidence="6">
    <name type="scientific">mine drainage metagenome</name>
    <dbReference type="NCBI Taxonomy" id="410659"/>
    <lineage>
        <taxon>unclassified sequences</taxon>
        <taxon>metagenomes</taxon>
        <taxon>ecological metagenomes</taxon>
    </lineage>
</organism>
<evidence type="ECO:0000256" key="2">
    <source>
        <dbReference type="ARBA" id="ARBA00022692"/>
    </source>
</evidence>
<comment type="caution">
    <text evidence="6">The sequence shown here is derived from an EMBL/GenBank/DDBJ whole genome shotgun (WGS) entry which is preliminary data.</text>
</comment>
<evidence type="ECO:0000256" key="1">
    <source>
        <dbReference type="ARBA" id="ARBA00004370"/>
    </source>
</evidence>
<feature type="transmembrane region" description="Helical" evidence="5">
    <location>
        <begin position="23"/>
        <end position="42"/>
    </location>
</feature>
<dbReference type="PANTHER" id="PTHR23427">
    <property type="entry name" value="SURFEIT LOCUS PROTEIN"/>
    <property type="match status" value="1"/>
</dbReference>
<dbReference type="CDD" id="cd06662">
    <property type="entry name" value="SURF1"/>
    <property type="match status" value="1"/>
</dbReference>
<sequence length="256" mass="28987">MSKQITSDHPTPTTSRAFGPKEILIIGLAFLVIGVTAGLGRWQLGRAHEKKALHQQMARRERAAPLQVGKEAISLQADIWRRAQAKGVFVQRMTVYLQNRQQNEETGFWVLTPLRIAESDNYVMVLRGWIPRNFQAMDLIAPYTTPQGLTVVDGLIAPPPSKWFSFFSDTPQAVIRQNINMDRYAQFHHITLLPYVLRQSGELHDGLGRSWPAANTGISTNYGYALQWFAMSATAGLLLLYFVFRRLRHAESAPKR</sequence>
<dbReference type="GO" id="GO:0016020">
    <property type="term" value="C:membrane"/>
    <property type="evidence" value="ECO:0007669"/>
    <property type="project" value="UniProtKB-SubCell"/>
</dbReference>
<gene>
    <name evidence="6" type="ORF">GALL_454310</name>
</gene>
<dbReference type="AlphaFoldDB" id="A0A1J5PYP6"/>
<evidence type="ECO:0000256" key="4">
    <source>
        <dbReference type="ARBA" id="ARBA00023136"/>
    </source>
</evidence>
<keyword evidence="2 5" id="KW-0812">Transmembrane</keyword>
<dbReference type="PROSITE" id="PS50895">
    <property type="entry name" value="SURF1"/>
    <property type="match status" value="1"/>
</dbReference>
<accession>A0A1J5PYP6</accession>
<protein>
    <submittedName>
        <fullName evidence="6">SURF1 family protein</fullName>
    </submittedName>
</protein>
<evidence type="ECO:0000313" key="6">
    <source>
        <dbReference type="EMBL" id="OIQ72935.1"/>
    </source>
</evidence>
<proteinExistence type="predicted"/>
<keyword evidence="4 5" id="KW-0472">Membrane</keyword>
<keyword evidence="3 5" id="KW-1133">Transmembrane helix</keyword>
<dbReference type="Pfam" id="PF02104">
    <property type="entry name" value="SURF1"/>
    <property type="match status" value="1"/>
</dbReference>
<dbReference type="PANTHER" id="PTHR23427:SF2">
    <property type="entry name" value="SURFEIT LOCUS PROTEIN 1"/>
    <property type="match status" value="1"/>
</dbReference>
<name>A0A1J5PYP6_9ZZZZ</name>
<comment type="subcellular location">
    <subcellularLocation>
        <location evidence="1">Membrane</location>
    </subcellularLocation>
</comment>
<dbReference type="InterPro" id="IPR045214">
    <property type="entry name" value="Surf1/Surf4"/>
</dbReference>
<evidence type="ECO:0000256" key="5">
    <source>
        <dbReference type="SAM" id="Phobius"/>
    </source>
</evidence>
<feature type="transmembrane region" description="Helical" evidence="5">
    <location>
        <begin position="225"/>
        <end position="244"/>
    </location>
</feature>
<evidence type="ECO:0000256" key="3">
    <source>
        <dbReference type="ARBA" id="ARBA00022989"/>
    </source>
</evidence>